<dbReference type="WBParaSite" id="SSTP_0001118000.1">
    <property type="protein sequence ID" value="SSTP_0001118000.1"/>
    <property type="gene ID" value="SSTP_0001118000"/>
</dbReference>
<dbReference type="InterPro" id="IPR003609">
    <property type="entry name" value="Pan_app"/>
</dbReference>
<feature type="domain" description="Apple" evidence="1">
    <location>
        <begin position="10"/>
        <end position="104"/>
    </location>
</feature>
<dbReference type="AlphaFoldDB" id="A0A0K0ENZ3"/>
<dbReference type="SMART" id="SM00473">
    <property type="entry name" value="PAN_AP"/>
    <property type="match status" value="2"/>
</dbReference>
<evidence type="ECO:0000313" key="2">
    <source>
        <dbReference type="Proteomes" id="UP000035681"/>
    </source>
</evidence>
<sequence>MESKFGDKECNFDDPNSGTIFFSLQNISKFSKLSLKLEGLSLDECKKYCLNVNKSNEFTEYCSSFTFNEITNICNIIYDDNDNNKTENNNLMRIENETFFKKSCINGLPKKCNYQSIKLLPNKILAGYAQNLTAAGSVEFCFEECLKNNNYCKSFLYFPKEKECIINSENNINKPEAFYDENNEDVLYGNNECYEKVKKITSVNVLSNDNIMIEEVNLENKLNKKTYNNRLSSINTTTLSTILKSTEEIQGTYKAEVIHVNYDNFSEKKVNNSRDNVQLSFLTTTPKINEKNIKKITFFPIPPQNKKNNYFSEWEVWQDCINVGEKLIRKRKCINLKKCIGPLTQMKVCKPEDIKNYKPPKEVVDEMPGPIGPMRTIIPISLYSSRELINGVGSPPSIYPNALPVGQRDILPDGAPSHPDIIWSPWSNNCQKFATFQSCENGLEVGFVSRECLAKDPKDCKGPFFRYCTLSC</sequence>
<reference evidence="3" key="1">
    <citation type="submission" date="2015-08" db="UniProtKB">
        <authorList>
            <consortium name="WormBaseParasite"/>
        </authorList>
    </citation>
    <scope>IDENTIFICATION</scope>
</reference>
<dbReference type="Proteomes" id="UP000035681">
    <property type="component" value="Unplaced"/>
</dbReference>
<dbReference type="WBParaSite" id="TCONS_00014652.p1">
    <property type="protein sequence ID" value="TCONS_00014652.p1"/>
    <property type="gene ID" value="XLOC_009865"/>
</dbReference>
<evidence type="ECO:0000259" key="1">
    <source>
        <dbReference type="PROSITE" id="PS50948"/>
    </source>
</evidence>
<organism evidence="3">
    <name type="scientific">Strongyloides stercoralis</name>
    <name type="common">Threadworm</name>
    <dbReference type="NCBI Taxonomy" id="6248"/>
    <lineage>
        <taxon>Eukaryota</taxon>
        <taxon>Metazoa</taxon>
        <taxon>Ecdysozoa</taxon>
        <taxon>Nematoda</taxon>
        <taxon>Chromadorea</taxon>
        <taxon>Rhabditida</taxon>
        <taxon>Tylenchina</taxon>
        <taxon>Panagrolaimomorpha</taxon>
        <taxon>Strongyloidoidea</taxon>
        <taxon>Strongyloididae</taxon>
        <taxon>Strongyloides</taxon>
    </lineage>
</organism>
<evidence type="ECO:0000313" key="4">
    <source>
        <dbReference type="WBParaSite" id="TCONS_00014652.p1"/>
    </source>
</evidence>
<evidence type="ECO:0000313" key="3">
    <source>
        <dbReference type="WBParaSite" id="SSTP_0001118000.1"/>
    </source>
</evidence>
<accession>A0A0K0ENZ3</accession>
<feature type="domain" description="Apple" evidence="1">
    <location>
        <begin position="112"/>
        <end position="193"/>
    </location>
</feature>
<dbReference type="STRING" id="6248.A0A0K0ENZ3"/>
<dbReference type="PROSITE" id="PS50948">
    <property type="entry name" value="PAN"/>
    <property type="match status" value="2"/>
</dbReference>
<proteinExistence type="predicted"/>
<dbReference type="Pfam" id="PF00024">
    <property type="entry name" value="PAN_1"/>
    <property type="match status" value="1"/>
</dbReference>
<dbReference type="CDD" id="cd01099">
    <property type="entry name" value="PAN_AP_HGF"/>
    <property type="match status" value="1"/>
</dbReference>
<name>A0A0K0ENZ3_STRER</name>
<dbReference type="Gene3D" id="3.50.4.10">
    <property type="entry name" value="Hepatocyte Growth Factor"/>
    <property type="match status" value="1"/>
</dbReference>
<protein>
    <submittedName>
        <fullName evidence="3 4">Apple domain-containing protein</fullName>
    </submittedName>
</protein>
<dbReference type="SUPFAM" id="SSF57414">
    <property type="entry name" value="Hairpin loop containing domain-like"/>
    <property type="match status" value="2"/>
</dbReference>
<keyword evidence="2" id="KW-1185">Reference proteome</keyword>